<keyword evidence="2" id="KW-0238">DNA-binding</keyword>
<dbReference type="RefSeq" id="WP_153329697.1">
    <property type="nucleotide sequence ID" value="NZ_WIWI01000050.1"/>
</dbReference>
<dbReference type="Pfam" id="PF13377">
    <property type="entry name" value="Peripla_BP_3"/>
    <property type="match status" value="1"/>
</dbReference>
<dbReference type="InterPro" id="IPR010982">
    <property type="entry name" value="Lambda_DNA-bd_dom_sf"/>
</dbReference>
<dbReference type="GO" id="GO:0000976">
    <property type="term" value="F:transcription cis-regulatory region binding"/>
    <property type="evidence" value="ECO:0007669"/>
    <property type="project" value="TreeGrafter"/>
</dbReference>
<accession>A0A7X2C4N7</accession>
<evidence type="ECO:0000259" key="4">
    <source>
        <dbReference type="PROSITE" id="PS50932"/>
    </source>
</evidence>
<dbReference type="GO" id="GO:0003700">
    <property type="term" value="F:DNA-binding transcription factor activity"/>
    <property type="evidence" value="ECO:0007669"/>
    <property type="project" value="TreeGrafter"/>
</dbReference>
<name>A0A7X2C4N7_9PSED</name>
<dbReference type="SUPFAM" id="SSF53822">
    <property type="entry name" value="Periplasmic binding protein-like I"/>
    <property type="match status" value="1"/>
</dbReference>
<dbReference type="SUPFAM" id="SSF47413">
    <property type="entry name" value="lambda repressor-like DNA-binding domains"/>
    <property type="match status" value="1"/>
</dbReference>
<dbReference type="Gene3D" id="1.10.260.40">
    <property type="entry name" value="lambda repressor-like DNA-binding domains"/>
    <property type="match status" value="1"/>
</dbReference>
<dbReference type="InterPro" id="IPR046335">
    <property type="entry name" value="LacI/GalR-like_sensor"/>
</dbReference>
<dbReference type="Proteomes" id="UP000489190">
    <property type="component" value="Unassembled WGS sequence"/>
</dbReference>
<dbReference type="PANTHER" id="PTHR30146">
    <property type="entry name" value="LACI-RELATED TRANSCRIPTIONAL REPRESSOR"/>
    <property type="match status" value="1"/>
</dbReference>
<keyword evidence="1" id="KW-0805">Transcription regulation</keyword>
<evidence type="ECO:0000256" key="1">
    <source>
        <dbReference type="ARBA" id="ARBA00023015"/>
    </source>
</evidence>
<keyword evidence="3" id="KW-0804">Transcription</keyword>
<dbReference type="InterPro" id="IPR000843">
    <property type="entry name" value="HTH_LacI"/>
</dbReference>
<dbReference type="EMBL" id="WIWI01000050">
    <property type="protein sequence ID" value="MQT90996.1"/>
    <property type="molecule type" value="Genomic_DNA"/>
</dbReference>
<evidence type="ECO:0000313" key="5">
    <source>
        <dbReference type="EMBL" id="MQT90996.1"/>
    </source>
</evidence>
<dbReference type="SMART" id="SM00354">
    <property type="entry name" value="HTH_LACI"/>
    <property type="match status" value="1"/>
</dbReference>
<dbReference type="InterPro" id="IPR028082">
    <property type="entry name" value="Peripla_BP_I"/>
</dbReference>
<reference evidence="5 6" key="1">
    <citation type="submission" date="2019-10" db="EMBL/GenBank/DDBJ databases">
        <title>Evaluation of single-gene subtyping targets for Pseudomonas.</title>
        <authorList>
            <person name="Reichler S.J."/>
            <person name="Orsi R.H."/>
            <person name="Wiedmann M."/>
            <person name="Martin N.H."/>
            <person name="Murphy S.I."/>
        </authorList>
    </citation>
    <scope>NUCLEOTIDE SEQUENCE [LARGE SCALE GENOMIC DNA]</scope>
    <source>
        <strain evidence="5 6">FSL R10-3254</strain>
    </source>
</reference>
<sequence length="353" mass="37657">MTIEESTKPVAKLADVAKLAGCSLATASRVMNGNVKVGAADKARVMAAAMELSYVPNQSARSLRSTKSSLVGAIIPTLDYAIYATMINAMQAELADKGVSLIINTSGYDLDIELKQARLLVSRGVDYLVLVGSEHRPETIELLKQAKVPCVFTYTINQHAGAASIGFNNELAGIKAARYLLQLGHRKMAMIAGKVEGNDRVKDRIRGYLSALADAGIDQADVNLVESEYTVEGGRNSMRRLMQAAVVPTAIFCGSDILAAGAMKYCKSNGIRVPEDVSIVGFDNLEIAELLTPELTTLEVPAKEMGTLIAEMITSGPKGSEFAQVKELSTQLILRDSTGRAVQTIEALSSVTS</sequence>
<dbReference type="CDD" id="cd06273">
    <property type="entry name" value="PBP1_LacI-like"/>
    <property type="match status" value="1"/>
</dbReference>
<gene>
    <name evidence="5" type="ORF">GHO39_17905</name>
</gene>
<comment type="caution">
    <text evidence="5">The sequence shown here is derived from an EMBL/GenBank/DDBJ whole genome shotgun (WGS) entry which is preliminary data.</text>
</comment>
<proteinExistence type="predicted"/>
<dbReference type="CDD" id="cd01392">
    <property type="entry name" value="HTH_LacI"/>
    <property type="match status" value="1"/>
</dbReference>
<dbReference type="PANTHER" id="PTHR30146:SF138">
    <property type="entry name" value="TRANSCRIPTIONAL REGULATORY PROTEIN"/>
    <property type="match status" value="1"/>
</dbReference>
<evidence type="ECO:0000256" key="2">
    <source>
        <dbReference type="ARBA" id="ARBA00023125"/>
    </source>
</evidence>
<evidence type="ECO:0000256" key="3">
    <source>
        <dbReference type="ARBA" id="ARBA00023163"/>
    </source>
</evidence>
<evidence type="ECO:0000313" key="6">
    <source>
        <dbReference type="Proteomes" id="UP000489190"/>
    </source>
</evidence>
<protein>
    <submittedName>
        <fullName evidence="5">Substrate-binding domain-containing protein</fullName>
    </submittedName>
</protein>
<organism evidence="5 6">
    <name type="scientific">Pseudomonas helleri</name>
    <dbReference type="NCBI Taxonomy" id="1608996"/>
    <lineage>
        <taxon>Bacteria</taxon>
        <taxon>Pseudomonadati</taxon>
        <taxon>Pseudomonadota</taxon>
        <taxon>Gammaproteobacteria</taxon>
        <taxon>Pseudomonadales</taxon>
        <taxon>Pseudomonadaceae</taxon>
        <taxon>Pseudomonas</taxon>
    </lineage>
</organism>
<dbReference type="Gene3D" id="3.40.50.2300">
    <property type="match status" value="2"/>
</dbReference>
<dbReference type="AlphaFoldDB" id="A0A7X2C4N7"/>
<feature type="domain" description="HTH lacI-type" evidence="4">
    <location>
        <begin position="11"/>
        <end position="65"/>
    </location>
</feature>
<dbReference type="Pfam" id="PF00356">
    <property type="entry name" value="LacI"/>
    <property type="match status" value="1"/>
</dbReference>
<dbReference type="PROSITE" id="PS50932">
    <property type="entry name" value="HTH_LACI_2"/>
    <property type="match status" value="1"/>
</dbReference>